<comment type="caution">
    <text evidence="2">The sequence shown here is derived from an EMBL/GenBank/DDBJ whole genome shotgun (WGS) entry which is preliminary data.</text>
</comment>
<gene>
    <name evidence="2" type="ORF">FOZ60_017258</name>
</gene>
<dbReference type="Proteomes" id="UP000541610">
    <property type="component" value="Unassembled WGS sequence"/>
</dbReference>
<accession>A0A7J6P2W7</accession>
<feature type="region of interest" description="Disordered" evidence="1">
    <location>
        <begin position="127"/>
        <end position="147"/>
    </location>
</feature>
<sequence>MYRMNLRGVHRMGAIMPSAVRSTLIMDDDAAALAVTLARAQQLLQRPLSPTVAESSVDTRTNQSECITSGRPRRGKRVLSGSRSAGGLRPRGRDTRCVDGELHNDEEAYHHALDTLDEITREMKEKMKGTMRRGKHRERKADRSEGYDEARIAQMRINIAKLEEQLEVEKGLLQTEGRPEGSRRCSSQA</sequence>
<feature type="compositionally biased region" description="Basic residues" evidence="1">
    <location>
        <begin position="129"/>
        <end position="138"/>
    </location>
</feature>
<dbReference type="EMBL" id="JABANP010000097">
    <property type="protein sequence ID" value="KAF4690523.1"/>
    <property type="molecule type" value="Genomic_DNA"/>
</dbReference>
<evidence type="ECO:0000313" key="3">
    <source>
        <dbReference type="Proteomes" id="UP000541610"/>
    </source>
</evidence>
<reference evidence="2 3" key="1">
    <citation type="submission" date="2020-04" db="EMBL/GenBank/DDBJ databases">
        <title>Perkinsus olseni comparative genomics.</title>
        <authorList>
            <person name="Bogema D.R."/>
        </authorList>
    </citation>
    <scope>NUCLEOTIDE SEQUENCE [LARGE SCALE GENOMIC DNA]</scope>
    <source>
        <strain evidence="2">00978-12</strain>
    </source>
</reference>
<name>A0A7J6P2W7_PEROL</name>
<dbReference type="AlphaFoldDB" id="A0A7J6P2W7"/>
<protein>
    <submittedName>
        <fullName evidence="2">Uncharacterized protein</fullName>
    </submittedName>
</protein>
<dbReference type="OrthoDB" id="477123at2759"/>
<feature type="region of interest" description="Disordered" evidence="1">
    <location>
        <begin position="52"/>
        <end position="93"/>
    </location>
</feature>
<evidence type="ECO:0000313" key="2">
    <source>
        <dbReference type="EMBL" id="KAF4690523.1"/>
    </source>
</evidence>
<proteinExistence type="predicted"/>
<feature type="compositionally biased region" description="Polar residues" evidence="1">
    <location>
        <begin position="52"/>
        <end position="67"/>
    </location>
</feature>
<organism evidence="2 3">
    <name type="scientific">Perkinsus olseni</name>
    <name type="common">Perkinsus atlanticus</name>
    <dbReference type="NCBI Taxonomy" id="32597"/>
    <lineage>
        <taxon>Eukaryota</taxon>
        <taxon>Sar</taxon>
        <taxon>Alveolata</taxon>
        <taxon>Perkinsozoa</taxon>
        <taxon>Perkinsea</taxon>
        <taxon>Perkinsida</taxon>
        <taxon>Perkinsidae</taxon>
        <taxon>Perkinsus</taxon>
    </lineage>
</organism>
<evidence type="ECO:0000256" key="1">
    <source>
        <dbReference type="SAM" id="MobiDB-lite"/>
    </source>
</evidence>